<evidence type="ECO:0000313" key="3">
    <source>
        <dbReference type="EMBL" id="MCP3429342.1"/>
    </source>
</evidence>
<accession>A0AA41WZI8</accession>
<gene>
    <name evidence="3" type="ORF">NLF92_10330</name>
</gene>
<dbReference type="PANTHER" id="PTHR46229">
    <property type="entry name" value="BOLA TRANSCRIPTION REGULATOR"/>
    <property type="match status" value="1"/>
</dbReference>
<dbReference type="EMBL" id="JANATA010000019">
    <property type="protein sequence ID" value="MCP3429342.1"/>
    <property type="molecule type" value="Genomic_DNA"/>
</dbReference>
<keyword evidence="4" id="KW-1185">Reference proteome</keyword>
<proteinExistence type="inferred from homology"/>
<dbReference type="InterPro" id="IPR036065">
    <property type="entry name" value="BolA-like_sf"/>
</dbReference>
<reference evidence="3" key="1">
    <citation type="submission" date="2022-07" db="EMBL/GenBank/DDBJ databases">
        <title>Characterization of the Novel Bacterium Alteromonas immobilis LMIT006 and Alteromonas gregis LMIT007.</title>
        <authorList>
            <person name="Lin X."/>
        </authorList>
    </citation>
    <scope>NUCLEOTIDE SEQUENCE</scope>
    <source>
        <strain evidence="3">LMIT007</strain>
    </source>
</reference>
<dbReference type="Proteomes" id="UP001165413">
    <property type="component" value="Unassembled WGS sequence"/>
</dbReference>
<sequence length="85" mass="9713">MTTAELETFLKDTLSLAEVHVKSDGSHFNIIAVSDVFADMSRVKKQQFVYAPLNDKIADGSMHAVSIKTFTEEQWRKEKMFNMPM</sequence>
<dbReference type="InterPro" id="IPR002634">
    <property type="entry name" value="BolA"/>
</dbReference>
<dbReference type="InterPro" id="IPR050961">
    <property type="entry name" value="BolA/IbaG_stress_morph_reg"/>
</dbReference>
<dbReference type="RefSeq" id="WP_254101551.1">
    <property type="nucleotide sequence ID" value="NZ_JANATA010000019.1"/>
</dbReference>
<dbReference type="SUPFAM" id="SSF82657">
    <property type="entry name" value="BolA-like"/>
    <property type="match status" value="1"/>
</dbReference>
<evidence type="ECO:0000313" key="4">
    <source>
        <dbReference type="Proteomes" id="UP001165413"/>
    </source>
</evidence>
<protein>
    <submittedName>
        <fullName evidence="3">BolA family transcriptional regulator</fullName>
    </submittedName>
</protein>
<dbReference type="AlphaFoldDB" id="A0AA41WZI8"/>
<dbReference type="PANTHER" id="PTHR46229:SF4">
    <property type="entry name" value="ACID STRESS PROTEIN IBAG"/>
    <property type="match status" value="1"/>
</dbReference>
<name>A0AA41WZI8_9ALTE</name>
<dbReference type="Gene3D" id="3.30.300.90">
    <property type="entry name" value="BolA-like"/>
    <property type="match status" value="1"/>
</dbReference>
<dbReference type="PIRSF" id="PIRSF003113">
    <property type="entry name" value="BolA"/>
    <property type="match status" value="1"/>
</dbReference>
<evidence type="ECO:0000256" key="1">
    <source>
        <dbReference type="ARBA" id="ARBA00005578"/>
    </source>
</evidence>
<comment type="caution">
    <text evidence="3">The sequence shown here is derived from an EMBL/GenBank/DDBJ whole genome shotgun (WGS) entry which is preliminary data.</text>
</comment>
<evidence type="ECO:0000256" key="2">
    <source>
        <dbReference type="RuleBase" id="RU003860"/>
    </source>
</evidence>
<dbReference type="Pfam" id="PF01722">
    <property type="entry name" value="BolA"/>
    <property type="match status" value="1"/>
</dbReference>
<organism evidence="3 4">
    <name type="scientific">Opacimonas viscosa</name>
    <dbReference type="NCBI Taxonomy" id="2961944"/>
    <lineage>
        <taxon>Bacteria</taxon>
        <taxon>Pseudomonadati</taxon>
        <taxon>Pseudomonadota</taxon>
        <taxon>Gammaproteobacteria</taxon>
        <taxon>Alteromonadales</taxon>
        <taxon>Alteromonadaceae</taxon>
        <taxon>Opacimonas</taxon>
    </lineage>
</organism>
<comment type="similarity">
    <text evidence="1 2">Belongs to the BolA/IbaG family.</text>
</comment>